<dbReference type="InterPro" id="IPR000595">
    <property type="entry name" value="cNMP-bd_dom"/>
</dbReference>
<dbReference type="KEGG" id="aaf:AURANDRAFT_12533"/>
<gene>
    <name evidence="2" type="ORF">AURANDRAFT_12533</name>
</gene>
<dbReference type="eggNOG" id="KOG1113">
    <property type="taxonomic scope" value="Eukaryota"/>
</dbReference>
<dbReference type="PANTHER" id="PTHR11635:SF152">
    <property type="entry name" value="CAMP-DEPENDENT PROTEIN KINASE TYPE I REGULATORY SUBUNIT-RELATED"/>
    <property type="match status" value="1"/>
</dbReference>
<dbReference type="GO" id="GO:0030552">
    <property type="term" value="F:cAMP binding"/>
    <property type="evidence" value="ECO:0007669"/>
    <property type="project" value="TreeGrafter"/>
</dbReference>
<evidence type="ECO:0000313" key="2">
    <source>
        <dbReference type="EMBL" id="EGB03741.1"/>
    </source>
</evidence>
<feature type="domain" description="Cyclic nucleotide-binding" evidence="1">
    <location>
        <begin position="56"/>
        <end position="167"/>
    </location>
</feature>
<sequence length="167" mass="18364">IGELALLYERPRGASVTTLNEVTAWCLDRTTFKAILQNTASKQRLLYAGFISKVPLFKNLDTVTKNIICDALKPQDYDAGDEIIIEGDDGDEFFIIETGTVECLKTVEGQQVRVCPPLGPPTYFGELALLRNAPRAATVKAVEDVSVLCIDRGTFDRIVGRIDGVEK</sequence>
<protein>
    <recommendedName>
        <fullName evidence="1">Cyclic nucleotide-binding domain-containing protein</fullName>
    </recommendedName>
</protein>
<accession>F0YMB9</accession>
<dbReference type="GO" id="GO:0005829">
    <property type="term" value="C:cytosol"/>
    <property type="evidence" value="ECO:0007669"/>
    <property type="project" value="TreeGrafter"/>
</dbReference>
<dbReference type="GO" id="GO:0034236">
    <property type="term" value="F:protein kinase A catalytic subunit binding"/>
    <property type="evidence" value="ECO:0007669"/>
    <property type="project" value="TreeGrafter"/>
</dbReference>
<dbReference type="CDD" id="cd00038">
    <property type="entry name" value="CAP_ED"/>
    <property type="match status" value="2"/>
</dbReference>
<dbReference type="PROSITE" id="PS50042">
    <property type="entry name" value="CNMP_BINDING_3"/>
    <property type="match status" value="2"/>
</dbReference>
<dbReference type="InParanoid" id="F0YMB9"/>
<dbReference type="GO" id="GO:0005952">
    <property type="term" value="C:cAMP-dependent protein kinase complex"/>
    <property type="evidence" value="ECO:0007669"/>
    <property type="project" value="InterPro"/>
</dbReference>
<dbReference type="OMA" id="VEDCILY"/>
<dbReference type="PANTHER" id="PTHR11635">
    <property type="entry name" value="CAMP-DEPENDENT PROTEIN KINASE REGULATORY CHAIN"/>
    <property type="match status" value="1"/>
</dbReference>
<dbReference type="RefSeq" id="XP_009041595.1">
    <property type="nucleotide sequence ID" value="XM_009043347.1"/>
</dbReference>
<dbReference type="GeneID" id="20218182"/>
<dbReference type="InterPro" id="IPR018490">
    <property type="entry name" value="cNMP-bd_dom_sf"/>
</dbReference>
<feature type="domain" description="Cyclic nucleotide-binding" evidence="1">
    <location>
        <begin position="1"/>
        <end position="53"/>
    </location>
</feature>
<evidence type="ECO:0000259" key="1">
    <source>
        <dbReference type="PROSITE" id="PS50042"/>
    </source>
</evidence>
<dbReference type="InterPro" id="IPR050503">
    <property type="entry name" value="cAMP-dep_PK_reg_su-like"/>
</dbReference>
<keyword evidence="3" id="KW-1185">Reference proteome</keyword>
<dbReference type="Gene3D" id="2.60.120.10">
    <property type="entry name" value="Jelly Rolls"/>
    <property type="match status" value="2"/>
</dbReference>
<dbReference type="PROSITE" id="PS00889">
    <property type="entry name" value="CNMP_BINDING_2"/>
    <property type="match status" value="1"/>
</dbReference>
<dbReference type="Pfam" id="PF00027">
    <property type="entry name" value="cNMP_binding"/>
    <property type="match status" value="1"/>
</dbReference>
<dbReference type="PRINTS" id="PR00103">
    <property type="entry name" value="CAMPKINASE"/>
</dbReference>
<dbReference type="InterPro" id="IPR018488">
    <property type="entry name" value="cNMP-bd_CS"/>
</dbReference>
<feature type="non-terminal residue" evidence="2">
    <location>
        <position position="167"/>
    </location>
</feature>
<proteinExistence type="predicted"/>
<feature type="non-terminal residue" evidence="2">
    <location>
        <position position="1"/>
    </location>
</feature>
<dbReference type="Proteomes" id="UP000002729">
    <property type="component" value="Unassembled WGS sequence"/>
</dbReference>
<dbReference type="AlphaFoldDB" id="F0YMB9"/>
<name>F0YMB9_AURAN</name>
<dbReference type="OrthoDB" id="417078at2759"/>
<dbReference type="SMART" id="SM00100">
    <property type="entry name" value="cNMP"/>
    <property type="match status" value="1"/>
</dbReference>
<dbReference type="SUPFAM" id="SSF51206">
    <property type="entry name" value="cAMP-binding domain-like"/>
    <property type="match status" value="2"/>
</dbReference>
<reference evidence="2 3" key="1">
    <citation type="journal article" date="2011" name="Proc. Natl. Acad. Sci. U.S.A.">
        <title>Niche of harmful alga Aureococcus anophagefferens revealed through ecogenomics.</title>
        <authorList>
            <person name="Gobler C.J."/>
            <person name="Berry D.L."/>
            <person name="Dyhrman S.T."/>
            <person name="Wilhelm S.W."/>
            <person name="Salamov A."/>
            <person name="Lobanov A.V."/>
            <person name="Zhang Y."/>
            <person name="Collier J.L."/>
            <person name="Wurch L.L."/>
            <person name="Kustka A.B."/>
            <person name="Dill B.D."/>
            <person name="Shah M."/>
            <person name="VerBerkmoes N.C."/>
            <person name="Kuo A."/>
            <person name="Terry A."/>
            <person name="Pangilinan J."/>
            <person name="Lindquist E.A."/>
            <person name="Lucas S."/>
            <person name="Paulsen I.T."/>
            <person name="Hattenrath-Lehmann T.K."/>
            <person name="Talmage S.C."/>
            <person name="Walker E.A."/>
            <person name="Koch F."/>
            <person name="Burson A.M."/>
            <person name="Marcoval M.A."/>
            <person name="Tang Y.Z."/>
            <person name="Lecleir G.R."/>
            <person name="Coyne K.J."/>
            <person name="Berg G.M."/>
            <person name="Bertrand E.M."/>
            <person name="Saito M.A."/>
            <person name="Gladyshev V.N."/>
            <person name="Grigoriev I.V."/>
        </authorList>
    </citation>
    <scope>NUCLEOTIDE SEQUENCE [LARGE SCALE GENOMIC DNA]</scope>
    <source>
        <strain evidence="3">CCMP 1984</strain>
    </source>
</reference>
<dbReference type="GO" id="GO:0004862">
    <property type="term" value="F:cAMP-dependent protein kinase inhibitor activity"/>
    <property type="evidence" value="ECO:0007669"/>
    <property type="project" value="TreeGrafter"/>
</dbReference>
<dbReference type="EMBL" id="GL833163">
    <property type="protein sequence ID" value="EGB03741.1"/>
    <property type="molecule type" value="Genomic_DNA"/>
</dbReference>
<evidence type="ECO:0000313" key="3">
    <source>
        <dbReference type="Proteomes" id="UP000002729"/>
    </source>
</evidence>
<organism evidence="3">
    <name type="scientific">Aureococcus anophagefferens</name>
    <name type="common">Harmful bloom alga</name>
    <dbReference type="NCBI Taxonomy" id="44056"/>
    <lineage>
        <taxon>Eukaryota</taxon>
        <taxon>Sar</taxon>
        <taxon>Stramenopiles</taxon>
        <taxon>Ochrophyta</taxon>
        <taxon>Pelagophyceae</taxon>
        <taxon>Pelagomonadales</taxon>
        <taxon>Pelagomonadaceae</taxon>
        <taxon>Aureococcus</taxon>
    </lineage>
</organism>
<dbReference type="InterPro" id="IPR014710">
    <property type="entry name" value="RmlC-like_jellyroll"/>
</dbReference>
<dbReference type="PROSITE" id="PS00888">
    <property type="entry name" value="CNMP_BINDING_1"/>
    <property type="match status" value="1"/>
</dbReference>